<dbReference type="PANTHER" id="PTHR42879">
    <property type="entry name" value="3-OXOACYL-(ACYL-CARRIER-PROTEIN) REDUCTASE"/>
    <property type="match status" value="1"/>
</dbReference>
<name>A0A1H7VRK3_9BACT</name>
<evidence type="ECO:0000313" key="3">
    <source>
        <dbReference type="EMBL" id="SEM11790.1"/>
    </source>
</evidence>
<keyword evidence="4" id="KW-1185">Reference proteome</keyword>
<dbReference type="Proteomes" id="UP000198744">
    <property type="component" value="Unassembled WGS sequence"/>
</dbReference>
<evidence type="ECO:0000256" key="1">
    <source>
        <dbReference type="ARBA" id="ARBA00006484"/>
    </source>
</evidence>
<accession>A0A1H7VRK3</accession>
<comment type="similarity">
    <text evidence="1 2">Belongs to the short-chain dehydrogenases/reductases (SDR) family.</text>
</comment>
<dbReference type="PRINTS" id="PR00080">
    <property type="entry name" value="SDRFAMILY"/>
</dbReference>
<dbReference type="InterPro" id="IPR020904">
    <property type="entry name" value="Sc_DH/Rdtase_CS"/>
</dbReference>
<dbReference type="EMBL" id="FOBS01000004">
    <property type="protein sequence ID" value="SEM11790.1"/>
    <property type="molecule type" value="Genomic_DNA"/>
</dbReference>
<dbReference type="PRINTS" id="PR00081">
    <property type="entry name" value="GDHRDH"/>
</dbReference>
<gene>
    <name evidence="3" type="ORF">SAMN04489760_104146</name>
</gene>
<sequence length="251" mass="26878">MGKLDGKVAVVTGGGRGVGRAICLAYAQEGADVIVNYAGNHAAANEVVAMIEKMGRRAVAVQGRVEIKEEAVKTVQAAVDNFGRIDVLVNNAGATKPAMLHKMTEEQWDAVVNIHLKGPFLCVQAASKYFMEQNYGKIINVTSVAGLVGTTGQINYASAKGGILSFTMSAARELAKFNVTANVISLGIVTTDMTEKITTDEKLKEIYMRRILLARYADPSEVAPAFVFFGCDDSRYVTGQLLRVDGGYGMT</sequence>
<dbReference type="SUPFAM" id="SSF51735">
    <property type="entry name" value="NAD(P)-binding Rossmann-fold domains"/>
    <property type="match status" value="1"/>
</dbReference>
<dbReference type="STRING" id="43775.SAMN04489760_104146"/>
<dbReference type="InterPro" id="IPR036291">
    <property type="entry name" value="NAD(P)-bd_dom_sf"/>
</dbReference>
<dbReference type="Gene3D" id="3.40.50.720">
    <property type="entry name" value="NAD(P)-binding Rossmann-like Domain"/>
    <property type="match status" value="1"/>
</dbReference>
<evidence type="ECO:0000256" key="2">
    <source>
        <dbReference type="RuleBase" id="RU000363"/>
    </source>
</evidence>
<dbReference type="RefSeq" id="WP_093882500.1">
    <property type="nucleotide sequence ID" value="NZ_FOBS01000004.1"/>
</dbReference>
<proteinExistence type="inferred from homology"/>
<protein>
    <submittedName>
        <fullName evidence="3">3-oxoacyl-[acyl-carrier-protein] reductase</fullName>
    </submittedName>
</protein>
<evidence type="ECO:0000313" key="4">
    <source>
        <dbReference type="Proteomes" id="UP000198744"/>
    </source>
</evidence>
<organism evidence="3 4">
    <name type="scientific">Syntrophus gentianae</name>
    <dbReference type="NCBI Taxonomy" id="43775"/>
    <lineage>
        <taxon>Bacteria</taxon>
        <taxon>Pseudomonadati</taxon>
        <taxon>Thermodesulfobacteriota</taxon>
        <taxon>Syntrophia</taxon>
        <taxon>Syntrophales</taxon>
        <taxon>Syntrophaceae</taxon>
        <taxon>Syntrophus</taxon>
    </lineage>
</organism>
<dbReference type="Pfam" id="PF00106">
    <property type="entry name" value="adh_short"/>
    <property type="match status" value="1"/>
</dbReference>
<dbReference type="OrthoDB" id="9804774at2"/>
<dbReference type="InterPro" id="IPR002347">
    <property type="entry name" value="SDR_fam"/>
</dbReference>
<dbReference type="InterPro" id="IPR050259">
    <property type="entry name" value="SDR"/>
</dbReference>
<dbReference type="AlphaFoldDB" id="A0A1H7VRK3"/>
<dbReference type="FunFam" id="3.40.50.720:FF:000084">
    <property type="entry name" value="Short-chain dehydrogenase reductase"/>
    <property type="match status" value="1"/>
</dbReference>
<reference evidence="3 4" key="1">
    <citation type="submission" date="2016-10" db="EMBL/GenBank/DDBJ databases">
        <authorList>
            <person name="de Groot N.N."/>
        </authorList>
    </citation>
    <scope>NUCLEOTIDE SEQUENCE [LARGE SCALE GENOMIC DNA]</scope>
    <source>
        <strain evidence="3 4">DSM 8423</strain>
    </source>
</reference>
<dbReference type="GO" id="GO:0032787">
    <property type="term" value="P:monocarboxylic acid metabolic process"/>
    <property type="evidence" value="ECO:0007669"/>
    <property type="project" value="UniProtKB-ARBA"/>
</dbReference>
<dbReference type="PROSITE" id="PS00061">
    <property type="entry name" value="ADH_SHORT"/>
    <property type="match status" value="1"/>
</dbReference>
<dbReference type="PANTHER" id="PTHR42879:SF2">
    <property type="entry name" value="3-OXOACYL-[ACYL-CARRIER-PROTEIN] REDUCTASE FABG"/>
    <property type="match status" value="1"/>
</dbReference>